<organism evidence="2 3">
    <name type="scientific">Halobaculum litoreum</name>
    <dbReference type="NCBI Taxonomy" id="3031998"/>
    <lineage>
        <taxon>Archaea</taxon>
        <taxon>Methanobacteriati</taxon>
        <taxon>Methanobacteriota</taxon>
        <taxon>Stenosarchaea group</taxon>
        <taxon>Halobacteria</taxon>
        <taxon>Halobacteriales</taxon>
        <taxon>Haloferacaceae</taxon>
        <taxon>Halobaculum</taxon>
    </lineage>
</organism>
<protein>
    <submittedName>
        <fullName evidence="2">Uncharacterized protein</fullName>
    </submittedName>
</protein>
<proteinExistence type="predicted"/>
<name>A0ABD5XSJ9_9EURY</name>
<evidence type="ECO:0000313" key="3">
    <source>
        <dbReference type="Proteomes" id="UP001596368"/>
    </source>
</evidence>
<evidence type="ECO:0000313" key="2">
    <source>
        <dbReference type="EMBL" id="MFC7136082.1"/>
    </source>
</evidence>
<evidence type="ECO:0000256" key="1">
    <source>
        <dbReference type="SAM" id="MobiDB-lite"/>
    </source>
</evidence>
<sequence length="48" mass="4718">MGPDPNPEEPTARGPTDEGVVLGGTASGVGETVVGDARFAFGGFVEGI</sequence>
<accession>A0ABD5XSJ9</accession>
<gene>
    <name evidence="2" type="ORF">ACFQRB_05025</name>
</gene>
<comment type="caution">
    <text evidence="2">The sequence shown here is derived from an EMBL/GenBank/DDBJ whole genome shotgun (WGS) entry which is preliminary data.</text>
</comment>
<dbReference type="AlphaFoldDB" id="A0ABD5XSJ9"/>
<reference evidence="2 3" key="1">
    <citation type="journal article" date="2019" name="Int. J. Syst. Evol. Microbiol.">
        <title>The Global Catalogue of Microorganisms (GCM) 10K type strain sequencing project: providing services to taxonomists for standard genome sequencing and annotation.</title>
        <authorList>
            <consortium name="The Broad Institute Genomics Platform"/>
            <consortium name="The Broad Institute Genome Sequencing Center for Infectious Disease"/>
            <person name="Wu L."/>
            <person name="Ma J."/>
        </authorList>
    </citation>
    <scope>NUCLEOTIDE SEQUENCE [LARGE SCALE GENOMIC DNA]</scope>
    <source>
        <strain evidence="2 3">DT92</strain>
    </source>
</reference>
<dbReference type="EMBL" id="JBHSZG010000001">
    <property type="protein sequence ID" value="MFC7136082.1"/>
    <property type="molecule type" value="Genomic_DNA"/>
</dbReference>
<feature type="region of interest" description="Disordered" evidence="1">
    <location>
        <begin position="1"/>
        <end position="25"/>
    </location>
</feature>
<keyword evidence="3" id="KW-1185">Reference proteome</keyword>
<dbReference type="Proteomes" id="UP001596368">
    <property type="component" value="Unassembled WGS sequence"/>
</dbReference>